<dbReference type="GO" id="GO:0006355">
    <property type="term" value="P:regulation of DNA-templated transcription"/>
    <property type="evidence" value="ECO:0007669"/>
    <property type="project" value="InterPro"/>
</dbReference>
<dbReference type="FunFam" id="2.170.150.80:FF:000002">
    <property type="entry name" value="Nac domain-containing protein 86"/>
    <property type="match status" value="1"/>
</dbReference>
<keyword evidence="14" id="KW-1185">Reference proteome</keyword>
<dbReference type="GO" id="GO:0000976">
    <property type="term" value="F:transcription cis-regulatory region binding"/>
    <property type="evidence" value="ECO:0007669"/>
    <property type="project" value="UniProtKB-ARBA"/>
</dbReference>
<dbReference type="EMBL" id="PNBA02000013">
    <property type="protein sequence ID" value="KAG6402942.1"/>
    <property type="molecule type" value="Genomic_DNA"/>
</dbReference>
<dbReference type="InterPro" id="IPR003441">
    <property type="entry name" value="NAC-dom"/>
</dbReference>
<dbReference type="Proteomes" id="UP000298416">
    <property type="component" value="Unassembled WGS sequence"/>
</dbReference>
<dbReference type="PROSITE" id="PS51005">
    <property type="entry name" value="NAC"/>
    <property type="match status" value="1"/>
</dbReference>
<dbReference type="Pfam" id="PF02365">
    <property type="entry name" value="NAM"/>
    <property type="match status" value="1"/>
</dbReference>
<evidence type="ECO:0000256" key="10">
    <source>
        <dbReference type="ARBA" id="ARBA00023242"/>
    </source>
</evidence>
<reference evidence="13" key="1">
    <citation type="submission" date="2018-01" db="EMBL/GenBank/DDBJ databases">
        <authorList>
            <person name="Mao J.F."/>
        </authorList>
    </citation>
    <scope>NUCLEOTIDE SEQUENCE</scope>
    <source>
        <strain evidence="13">Huo1</strain>
        <tissue evidence="13">Leaf</tissue>
    </source>
</reference>
<evidence type="ECO:0000256" key="7">
    <source>
        <dbReference type="ARBA" id="ARBA00023136"/>
    </source>
</evidence>
<keyword evidence="10" id="KW-0539">Nucleus</keyword>
<evidence type="ECO:0000313" key="13">
    <source>
        <dbReference type="EMBL" id="KAG6402942.1"/>
    </source>
</evidence>
<keyword evidence="3" id="KW-0812">Transmembrane</keyword>
<evidence type="ECO:0000256" key="4">
    <source>
        <dbReference type="ARBA" id="ARBA00022989"/>
    </source>
</evidence>
<keyword evidence="8" id="KW-0010">Activator</keyword>
<dbReference type="PANTHER" id="PTHR31744">
    <property type="entry name" value="PROTEIN CUP-SHAPED COTYLEDON 2-RELATED"/>
    <property type="match status" value="1"/>
</dbReference>
<dbReference type="InterPro" id="IPR036093">
    <property type="entry name" value="NAC_dom_sf"/>
</dbReference>
<sequence>MAVLPVEALPVGYRFRPTDEELIDHYLRLKINKRDKEVSVIREIDVCKWEPWDLPDLSVVESTDNDWFFFCPKDRKYQNGQRLNRATEKGYWKATGKDRNITTRKGVKIGMKKTLVFYIGRAPDGKRTNWVIHEYRATDKSLDGTHPGQGAYILCRLFKKAELKLDEVEEIIASPPEVRSAEHEQSELVSPSLGSSAEPQPSTGSHRNISTQRAVAGTAIPIDWQNDSGIAYEIEDNVQDIKSIPPNPELEKLLDEFCYPVPQTTEGKMFSPLHSQMQSELGNPYFYNNINGDISDCQQRFPFHYGTNATDDIEKFLNSVLVDFEEQCLPSINNGDNYVNSNVKASISCSELEGEVSQKQADLFMLPVEPFEDNIKQESPFQSEVSSEMLAVDQDGHSSYVSSGHDLGNLGYASNLFGLPNDSSTFASVNYIGHVSNVENTGLYSPAVEDTNSGTGIVIRQRQIPNQSSVQHTASGTAPRRIRLQSKFQVGSVQCGLLNEPTKVTQEDDTAQDDGKASTVSPDESGASTTVDANTDGNSNDTSTNPKAKAESPYNKSEDTVSQRSGCALSVSSSRYMPKLNVTPGCFGFAYCLALWMIVSVHGVNASFLVDVVLDGGGYIFHSQMLL</sequence>
<evidence type="ECO:0000256" key="1">
    <source>
        <dbReference type="ARBA" id="ARBA00004123"/>
    </source>
</evidence>
<evidence type="ECO:0000256" key="5">
    <source>
        <dbReference type="ARBA" id="ARBA00023015"/>
    </source>
</evidence>
<feature type="region of interest" description="Disordered" evidence="11">
    <location>
        <begin position="499"/>
        <end position="561"/>
    </location>
</feature>
<dbReference type="GO" id="GO:0016020">
    <property type="term" value="C:membrane"/>
    <property type="evidence" value="ECO:0007669"/>
    <property type="project" value="UniProtKB-SubCell"/>
</dbReference>
<dbReference type="PANTHER" id="PTHR31744:SF216">
    <property type="entry name" value="NAC TRANSCRIPTION FACTOR"/>
    <property type="match status" value="1"/>
</dbReference>
<keyword evidence="7" id="KW-0472">Membrane</keyword>
<evidence type="ECO:0000256" key="8">
    <source>
        <dbReference type="ARBA" id="ARBA00023159"/>
    </source>
</evidence>
<dbReference type="SUPFAM" id="SSF101941">
    <property type="entry name" value="NAC domain"/>
    <property type="match status" value="1"/>
</dbReference>
<evidence type="ECO:0000256" key="6">
    <source>
        <dbReference type="ARBA" id="ARBA00023125"/>
    </source>
</evidence>
<comment type="subcellular location">
    <subcellularLocation>
        <location evidence="2">Membrane</location>
        <topology evidence="2">Single-pass membrane protein</topology>
    </subcellularLocation>
    <subcellularLocation>
        <location evidence="1">Nucleus</location>
    </subcellularLocation>
</comment>
<keyword evidence="4" id="KW-1133">Transmembrane helix</keyword>
<protein>
    <recommendedName>
        <fullName evidence="12">NAC domain-containing protein</fullName>
    </recommendedName>
</protein>
<evidence type="ECO:0000256" key="11">
    <source>
        <dbReference type="SAM" id="MobiDB-lite"/>
    </source>
</evidence>
<feature type="compositionally biased region" description="Polar residues" evidence="11">
    <location>
        <begin position="187"/>
        <end position="211"/>
    </location>
</feature>
<accession>A0A8X8ZF68</accession>
<dbReference type="GO" id="GO:0005634">
    <property type="term" value="C:nucleus"/>
    <property type="evidence" value="ECO:0007669"/>
    <property type="project" value="UniProtKB-SubCell"/>
</dbReference>
<feature type="region of interest" description="Disordered" evidence="11">
    <location>
        <begin position="176"/>
        <end position="211"/>
    </location>
</feature>
<organism evidence="13">
    <name type="scientific">Salvia splendens</name>
    <name type="common">Scarlet sage</name>
    <dbReference type="NCBI Taxonomy" id="180675"/>
    <lineage>
        <taxon>Eukaryota</taxon>
        <taxon>Viridiplantae</taxon>
        <taxon>Streptophyta</taxon>
        <taxon>Embryophyta</taxon>
        <taxon>Tracheophyta</taxon>
        <taxon>Spermatophyta</taxon>
        <taxon>Magnoliopsida</taxon>
        <taxon>eudicotyledons</taxon>
        <taxon>Gunneridae</taxon>
        <taxon>Pentapetalae</taxon>
        <taxon>asterids</taxon>
        <taxon>lamiids</taxon>
        <taxon>Lamiales</taxon>
        <taxon>Lamiaceae</taxon>
        <taxon>Nepetoideae</taxon>
        <taxon>Mentheae</taxon>
        <taxon>Salviinae</taxon>
        <taxon>Salvia</taxon>
        <taxon>Salvia subgen. Calosphace</taxon>
        <taxon>core Calosphace</taxon>
    </lineage>
</organism>
<keyword evidence="5" id="KW-0805">Transcription regulation</keyword>
<evidence type="ECO:0000256" key="9">
    <source>
        <dbReference type="ARBA" id="ARBA00023163"/>
    </source>
</evidence>
<keyword evidence="9" id="KW-0804">Transcription</keyword>
<evidence type="ECO:0000256" key="2">
    <source>
        <dbReference type="ARBA" id="ARBA00004167"/>
    </source>
</evidence>
<proteinExistence type="predicted"/>
<feature type="domain" description="NAC" evidence="12">
    <location>
        <begin position="9"/>
        <end position="160"/>
    </location>
</feature>
<gene>
    <name evidence="13" type="ORF">SASPL_135156</name>
</gene>
<feature type="compositionally biased region" description="Low complexity" evidence="11">
    <location>
        <begin position="534"/>
        <end position="545"/>
    </location>
</feature>
<reference evidence="13" key="2">
    <citation type="submission" date="2020-08" db="EMBL/GenBank/DDBJ databases">
        <title>Plant Genome Project.</title>
        <authorList>
            <person name="Zhang R.-G."/>
        </authorList>
    </citation>
    <scope>NUCLEOTIDE SEQUENCE</scope>
    <source>
        <strain evidence="13">Huo1</strain>
        <tissue evidence="13">Leaf</tissue>
    </source>
</reference>
<evidence type="ECO:0000256" key="3">
    <source>
        <dbReference type="ARBA" id="ARBA00022692"/>
    </source>
</evidence>
<evidence type="ECO:0000259" key="12">
    <source>
        <dbReference type="PROSITE" id="PS51005"/>
    </source>
</evidence>
<keyword evidence="6" id="KW-0238">DNA-binding</keyword>
<evidence type="ECO:0000313" key="14">
    <source>
        <dbReference type="Proteomes" id="UP000298416"/>
    </source>
</evidence>
<comment type="caution">
    <text evidence="13">The sequence shown here is derived from an EMBL/GenBank/DDBJ whole genome shotgun (WGS) entry which is preliminary data.</text>
</comment>
<dbReference type="Gene3D" id="2.170.150.80">
    <property type="entry name" value="NAC domain"/>
    <property type="match status" value="1"/>
</dbReference>
<dbReference type="AlphaFoldDB" id="A0A8X8ZF68"/>
<name>A0A8X8ZF68_SALSN</name>
<feature type="compositionally biased region" description="Polar residues" evidence="11">
    <location>
        <begin position="518"/>
        <end position="533"/>
    </location>
</feature>